<evidence type="ECO:0000313" key="3">
    <source>
        <dbReference type="Proteomes" id="UP001145742"/>
    </source>
</evidence>
<evidence type="ECO:0000256" key="1">
    <source>
        <dbReference type="SAM" id="MobiDB-lite"/>
    </source>
</evidence>
<name>A0ABQ9DTN5_9PASS</name>
<feature type="compositionally biased region" description="Basic and acidic residues" evidence="1">
    <location>
        <begin position="75"/>
        <end position="93"/>
    </location>
</feature>
<protein>
    <submittedName>
        <fullName evidence="2">Solute carrier family 12 member 2</fullName>
    </submittedName>
</protein>
<dbReference type="EMBL" id="WHWB01031811">
    <property type="protein sequence ID" value="KAJ7427848.1"/>
    <property type="molecule type" value="Genomic_DNA"/>
</dbReference>
<proteinExistence type="predicted"/>
<comment type="caution">
    <text evidence="2">The sequence shown here is derived from an EMBL/GenBank/DDBJ whole genome shotgun (WGS) entry which is preliminary data.</text>
</comment>
<gene>
    <name evidence="2" type="ORF">WISP_03487</name>
</gene>
<keyword evidence="3" id="KW-1185">Reference proteome</keyword>
<dbReference type="Proteomes" id="UP001145742">
    <property type="component" value="Unassembled WGS sequence"/>
</dbReference>
<feature type="region of interest" description="Disordered" evidence="1">
    <location>
        <begin position="73"/>
        <end position="93"/>
    </location>
</feature>
<evidence type="ECO:0000313" key="2">
    <source>
        <dbReference type="EMBL" id="KAJ7427848.1"/>
    </source>
</evidence>
<accession>A0ABQ9DTN5</accession>
<organism evidence="2 3">
    <name type="scientific">Willisornis vidua</name>
    <name type="common">Xingu scale-backed antbird</name>
    <dbReference type="NCBI Taxonomy" id="1566151"/>
    <lineage>
        <taxon>Eukaryota</taxon>
        <taxon>Metazoa</taxon>
        <taxon>Chordata</taxon>
        <taxon>Craniata</taxon>
        <taxon>Vertebrata</taxon>
        <taxon>Euteleostomi</taxon>
        <taxon>Archelosauria</taxon>
        <taxon>Archosauria</taxon>
        <taxon>Dinosauria</taxon>
        <taxon>Saurischia</taxon>
        <taxon>Theropoda</taxon>
        <taxon>Coelurosauria</taxon>
        <taxon>Aves</taxon>
        <taxon>Neognathae</taxon>
        <taxon>Neoaves</taxon>
        <taxon>Telluraves</taxon>
        <taxon>Australaves</taxon>
        <taxon>Passeriformes</taxon>
        <taxon>Thamnophilidae</taxon>
        <taxon>Willisornis</taxon>
    </lineage>
</organism>
<reference evidence="2" key="1">
    <citation type="submission" date="2019-10" db="EMBL/GenBank/DDBJ databases">
        <authorList>
            <person name="Soares A.E.R."/>
            <person name="Aleixo A."/>
            <person name="Schneider P."/>
            <person name="Miyaki C.Y."/>
            <person name="Schneider M.P."/>
            <person name="Mello C."/>
            <person name="Vasconcelos A.T.R."/>
        </authorList>
    </citation>
    <scope>NUCLEOTIDE SEQUENCE</scope>
    <source>
        <tissue evidence="2">Muscle</tissue>
    </source>
</reference>
<sequence>MGPDGILLGVLRELGEGLTKPLSIIYQQSWLTEEEPDDWKLAIVTPHPQEKPEGRPGKLQTCQSDLSAWQGYGADHPECDHTASTRTDEGSDAAHMDLEVADPA</sequence>